<dbReference type="OrthoDB" id="2649667at2759"/>
<evidence type="ECO:0000313" key="2">
    <source>
        <dbReference type="Proteomes" id="UP000772434"/>
    </source>
</evidence>
<dbReference type="EMBL" id="JADNRY010000096">
    <property type="protein sequence ID" value="KAF9065892.1"/>
    <property type="molecule type" value="Genomic_DNA"/>
</dbReference>
<dbReference type="AlphaFoldDB" id="A0A9P5PNV2"/>
<comment type="caution">
    <text evidence="1">The sequence shown here is derived from an EMBL/GenBank/DDBJ whole genome shotgun (WGS) entry which is preliminary data.</text>
</comment>
<evidence type="ECO:0000313" key="1">
    <source>
        <dbReference type="EMBL" id="KAF9065892.1"/>
    </source>
</evidence>
<sequence length="49" mass="5700">DLRIVDHGIGLPGSQHDSTTWKETRIPQQHKTLLPNKEWCWADSAYIQE</sequence>
<proteinExistence type="predicted"/>
<name>A0A9P5PNV2_9AGAR</name>
<keyword evidence="2" id="KW-1185">Reference proteome</keyword>
<dbReference type="Proteomes" id="UP000772434">
    <property type="component" value="Unassembled WGS sequence"/>
</dbReference>
<feature type="non-terminal residue" evidence="1">
    <location>
        <position position="1"/>
    </location>
</feature>
<accession>A0A9P5PNV2</accession>
<organism evidence="1 2">
    <name type="scientific">Rhodocollybia butyracea</name>
    <dbReference type="NCBI Taxonomy" id="206335"/>
    <lineage>
        <taxon>Eukaryota</taxon>
        <taxon>Fungi</taxon>
        <taxon>Dikarya</taxon>
        <taxon>Basidiomycota</taxon>
        <taxon>Agaricomycotina</taxon>
        <taxon>Agaricomycetes</taxon>
        <taxon>Agaricomycetidae</taxon>
        <taxon>Agaricales</taxon>
        <taxon>Marasmiineae</taxon>
        <taxon>Omphalotaceae</taxon>
        <taxon>Rhodocollybia</taxon>
    </lineage>
</organism>
<protein>
    <submittedName>
        <fullName evidence="1">Uncharacterized protein</fullName>
    </submittedName>
</protein>
<gene>
    <name evidence="1" type="ORF">BDP27DRAFT_1228358</name>
</gene>
<reference evidence="1" key="1">
    <citation type="submission" date="2020-11" db="EMBL/GenBank/DDBJ databases">
        <authorList>
            <consortium name="DOE Joint Genome Institute"/>
            <person name="Ahrendt S."/>
            <person name="Riley R."/>
            <person name="Andreopoulos W."/>
            <person name="Labutti K."/>
            <person name="Pangilinan J."/>
            <person name="Ruiz-Duenas F.J."/>
            <person name="Barrasa J.M."/>
            <person name="Sanchez-Garcia M."/>
            <person name="Camarero S."/>
            <person name="Miyauchi S."/>
            <person name="Serrano A."/>
            <person name="Linde D."/>
            <person name="Babiker R."/>
            <person name="Drula E."/>
            <person name="Ayuso-Fernandez I."/>
            <person name="Pacheco R."/>
            <person name="Padilla G."/>
            <person name="Ferreira P."/>
            <person name="Barriuso J."/>
            <person name="Kellner H."/>
            <person name="Castanera R."/>
            <person name="Alfaro M."/>
            <person name="Ramirez L."/>
            <person name="Pisabarro A.G."/>
            <person name="Kuo A."/>
            <person name="Tritt A."/>
            <person name="Lipzen A."/>
            <person name="He G."/>
            <person name="Yan M."/>
            <person name="Ng V."/>
            <person name="Cullen D."/>
            <person name="Martin F."/>
            <person name="Rosso M.-N."/>
            <person name="Henrissat B."/>
            <person name="Hibbett D."/>
            <person name="Martinez A.T."/>
            <person name="Grigoriev I.V."/>
        </authorList>
    </citation>
    <scope>NUCLEOTIDE SEQUENCE</scope>
    <source>
        <strain evidence="1">AH 40177</strain>
    </source>
</reference>